<feature type="signal peptide" evidence="1">
    <location>
        <begin position="1"/>
        <end position="21"/>
    </location>
</feature>
<dbReference type="InterPro" id="IPR036415">
    <property type="entry name" value="Lamin_tail_dom_sf"/>
</dbReference>
<dbReference type="PROSITE" id="PS51841">
    <property type="entry name" value="LTD"/>
    <property type="match status" value="1"/>
</dbReference>
<dbReference type="OrthoDB" id="8536439at2"/>
<dbReference type="RefSeq" id="WP_144229535.1">
    <property type="nucleotide sequence ID" value="NZ_CBCRVV010000018.1"/>
</dbReference>
<dbReference type="AlphaFoldDB" id="A0A556QRD7"/>
<dbReference type="Proteomes" id="UP000315648">
    <property type="component" value="Unassembled WGS sequence"/>
</dbReference>
<sequence length="224" mass="24643">MKRFFLFAAMLASAASSFSQVYITEFMWRGNTRLGDQFVELTNFGPAAVDVSGWRLWNKGNVTNGWSLDNLDSIAPGESVVILSQYVGDEEFRDVWPDLTSGVQFEPGGTDMAREDFILIRDENGDPVDRIDFYDINNPDLINARGVSAVTTFGNLGKNIFADWFLSNDAPDGSDDFTNLTSIYNDIGTPGYLNFAYTPVPEPASAAALLGLLALGAASLRRRR</sequence>
<dbReference type="NCBIfam" id="TIGR02595">
    <property type="entry name" value="PEP_CTERM"/>
    <property type="match status" value="1"/>
</dbReference>
<evidence type="ECO:0000313" key="4">
    <source>
        <dbReference type="Proteomes" id="UP000315648"/>
    </source>
</evidence>
<dbReference type="Pfam" id="PF00932">
    <property type="entry name" value="LTD"/>
    <property type="match status" value="1"/>
</dbReference>
<feature type="domain" description="LTD" evidence="2">
    <location>
        <begin position="9"/>
        <end position="138"/>
    </location>
</feature>
<evidence type="ECO:0000313" key="3">
    <source>
        <dbReference type="EMBL" id="TSJ79192.1"/>
    </source>
</evidence>
<dbReference type="InterPro" id="IPR001322">
    <property type="entry name" value="Lamin_tail_dom"/>
</dbReference>
<dbReference type="Pfam" id="PF07589">
    <property type="entry name" value="PEP-CTERM"/>
    <property type="match status" value="1"/>
</dbReference>
<name>A0A556QRD7_9BACT</name>
<evidence type="ECO:0000256" key="1">
    <source>
        <dbReference type="SAM" id="SignalP"/>
    </source>
</evidence>
<comment type="caution">
    <text evidence="3">The sequence shown here is derived from an EMBL/GenBank/DDBJ whole genome shotgun (WGS) entry which is preliminary data.</text>
</comment>
<proteinExistence type="predicted"/>
<keyword evidence="1" id="KW-0732">Signal</keyword>
<feature type="chain" id="PRO_5021766050" evidence="1">
    <location>
        <begin position="22"/>
        <end position="224"/>
    </location>
</feature>
<accession>A0A556QRD7</accession>
<gene>
    <name evidence="3" type="ORF">FPL22_07835</name>
</gene>
<dbReference type="InterPro" id="IPR013424">
    <property type="entry name" value="Ice-binding_C"/>
</dbReference>
<keyword evidence="4" id="KW-1185">Reference proteome</keyword>
<protein>
    <submittedName>
        <fullName evidence="3">Lamin tail domain-containing protein</fullName>
    </submittedName>
</protein>
<organism evidence="3 4">
    <name type="scientific">Rariglobus hedericola</name>
    <dbReference type="NCBI Taxonomy" id="2597822"/>
    <lineage>
        <taxon>Bacteria</taxon>
        <taxon>Pseudomonadati</taxon>
        <taxon>Verrucomicrobiota</taxon>
        <taxon>Opitutia</taxon>
        <taxon>Opitutales</taxon>
        <taxon>Opitutaceae</taxon>
        <taxon>Rariglobus</taxon>
    </lineage>
</organism>
<dbReference type="SUPFAM" id="SSF74853">
    <property type="entry name" value="Lamin A/C globular tail domain"/>
    <property type="match status" value="1"/>
</dbReference>
<evidence type="ECO:0000259" key="2">
    <source>
        <dbReference type="PROSITE" id="PS51841"/>
    </source>
</evidence>
<reference evidence="3 4" key="1">
    <citation type="submission" date="2019-07" db="EMBL/GenBank/DDBJ databases">
        <title>Description of 53C-WASEF.</title>
        <authorList>
            <person name="Pitt A."/>
            <person name="Hahn M.W."/>
        </authorList>
    </citation>
    <scope>NUCLEOTIDE SEQUENCE [LARGE SCALE GENOMIC DNA]</scope>
    <source>
        <strain evidence="3 4">53C-WASEF</strain>
    </source>
</reference>
<dbReference type="EMBL" id="VMBG01000001">
    <property type="protein sequence ID" value="TSJ79192.1"/>
    <property type="molecule type" value="Genomic_DNA"/>
</dbReference>